<feature type="compositionally biased region" description="Low complexity" evidence="1">
    <location>
        <begin position="52"/>
        <end position="90"/>
    </location>
</feature>
<feature type="compositionally biased region" description="Low complexity" evidence="1">
    <location>
        <begin position="125"/>
        <end position="136"/>
    </location>
</feature>
<organism evidence="2 3">
    <name type="scientific">Cylindrobasidium torrendii FP15055 ss-10</name>
    <dbReference type="NCBI Taxonomy" id="1314674"/>
    <lineage>
        <taxon>Eukaryota</taxon>
        <taxon>Fungi</taxon>
        <taxon>Dikarya</taxon>
        <taxon>Basidiomycota</taxon>
        <taxon>Agaricomycotina</taxon>
        <taxon>Agaricomycetes</taxon>
        <taxon>Agaricomycetidae</taxon>
        <taxon>Agaricales</taxon>
        <taxon>Marasmiineae</taxon>
        <taxon>Physalacriaceae</taxon>
        <taxon>Cylindrobasidium</taxon>
    </lineage>
</organism>
<reference evidence="2 3" key="1">
    <citation type="journal article" date="2015" name="Fungal Genet. Biol.">
        <title>Evolution of novel wood decay mechanisms in Agaricales revealed by the genome sequences of Fistulina hepatica and Cylindrobasidium torrendii.</title>
        <authorList>
            <person name="Floudas D."/>
            <person name="Held B.W."/>
            <person name="Riley R."/>
            <person name="Nagy L.G."/>
            <person name="Koehler G."/>
            <person name="Ransdell A.S."/>
            <person name="Younus H."/>
            <person name="Chow J."/>
            <person name="Chiniquy J."/>
            <person name="Lipzen A."/>
            <person name="Tritt A."/>
            <person name="Sun H."/>
            <person name="Haridas S."/>
            <person name="LaButti K."/>
            <person name="Ohm R.A."/>
            <person name="Kues U."/>
            <person name="Blanchette R.A."/>
            <person name="Grigoriev I.V."/>
            <person name="Minto R.E."/>
            <person name="Hibbett D.S."/>
        </authorList>
    </citation>
    <scope>NUCLEOTIDE SEQUENCE [LARGE SCALE GENOMIC DNA]</scope>
    <source>
        <strain evidence="2 3">FP15055 ss-10</strain>
    </source>
</reference>
<feature type="compositionally biased region" description="Low complexity" evidence="1">
    <location>
        <begin position="180"/>
        <end position="190"/>
    </location>
</feature>
<evidence type="ECO:0000313" key="2">
    <source>
        <dbReference type="EMBL" id="KIY71329.1"/>
    </source>
</evidence>
<feature type="compositionally biased region" description="Polar residues" evidence="1">
    <location>
        <begin position="91"/>
        <end position="101"/>
    </location>
</feature>
<dbReference type="AlphaFoldDB" id="A0A0D7BMF2"/>
<feature type="compositionally biased region" description="Basic and acidic residues" evidence="1">
    <location>
        <begin position="141"/>
        <end position="152"/>
    </location>
</feature>
<feature type="compositionally biased region" description="Low complexity" evidence="1">
    <location>
        <begin position="21"/>
        <end position="32"/>
    </location>
</feature>
<proteinExistence type="predicted"/>
<evidence type="ECO:0000313" key="3">
    <source>
        <dbReference type="Proteomes" id="UP000054007"/>
    </source>
</evidence>
<keyword evidence="3" id="KW-1185">Reference proteome</keyword>
<dbReference type="EMBL" id="KN880456">
    <property type="protein sequence ID" value="KIY71329.1"/>
    <property type="molecule type" value="Genomic_DNA"/>
</dbReference>
<protein>
    <submittedName>
        <fullName evidence="2">Uncharacterized protein</fullName>
    </submittedName>
</protein>
<feature type="region of interest" description="Disordered" evidence="1">
    <location>
        <begin position="1"/>
        <end position="278"/>
    </location>
</feature>
<feature type="compositionally biased region" description="Polar residues" evidence="1">
    <location>
        <begin position="33"/>
        <end position="50"/>
    </location>
</feature>
<feature type="compositionally biased region" description="Polar residues" evidence="1">
    <location>
        <begin position="1"/>
        <end position="11"/>
    </location>
</feature>
<gene>
    <name evidence="2" type="ORF">CYLTODRAFT_441410</name>
</gene>
<feature type="compositionally biased region" description="Basic residues" evidence="1">
    <location>
        <begin position="255"/>
        <end position="264"/>
    </location>
</feature>
<dbReference type="Proteomes" id="UP000054007">
    <property type="component" value="Unassembled WGS sequence"/>
</dbReference>
<feature type="compositionally biased region" description="Low complexity" evidence="1">
    <location>
        <begin position="265"/>
        <end position="277"/>
    </location>
</feature>
<evidence type="ECO:0000256" key="1">
    <source>
        <dbReference type="SAM" id="MobiDB-lite"/>
    </source>
</evidence>
<dbReference type="OrthoDB" id="3269515at2759"/>
<sequence length="382" mass="40627">MASLTDLTTRESVPLPPSLPRRPLSYALPSSSKTANRTPAATKNVTNRKVQSPAASSSATSSTSTPSSSSPNTLLSAKASGSGLASYASYTQGGSQDTSGARSAPAIRTTFDENSNTDDVNQGTSGPSPVGWVSSPLEGGHPLERMPSRSREPPSPTTAERRGVARWAHAQTESRDQGQSRIPRPSGSTSRPRHRPTRSQSAPPPQREKSPAPGMRSPSQVNLPQRAGTTGPGPRGAWSPGGALALPIPAPPLHRPTHFWRRTPRSPYASTASSSNSQLVRRSTFIAAGLGCEQPGSDWSAASVEMRVRLKVRAMEDNTRALELEEASRGELNGKETAADVRARMSRIRGSTDWGGWGRGWLAAQQVGGVRTDFWEVVLERT</sequence>
<feature type="compositionally biased region" description="Polar residues" evidence="1">
    <location>
        <begin position="112"/>
        <end position="124"/>
    </location>
</feature>
<accession>A0A0D7BMF2</accession>
<name>A0A0D7BMF2_9AGAR</name>